<dbReference type="STRING" id="1121420.SAMN02746098_01338"/>
<dbReference type="Proteomes" id="UP000183954">
    <property type="component" value="Unassembled WGS sequence"/>
</dbReference>
<dbReference type="EMBL" id="FQXJ01000004">
    <property type="protein sequence ID" value="SHH74237.1"/>
    <property type="molecule type" value="Genomic_DNA"/>
</dbReference>
<keyword evidence="2" id="KW-1185">Reference proteome</keyword>
<evidence type="ECO:0000313" key="2">
    <source>
        <dbReference type="Proteomes" id="UP000183954"/>
    </source>
</evidence>
<dbReference type="RefSeq" id="WP_073028728.1">
    <property type="nucleotide sequence ID" value="NZ_FQXJ01000004.1"/>
</dbReference>
<dbReference type="SUPFAM" id="SSF58100">
    <property type="entry name" value="Bacterial hemolysins"/>
    <property type="match status" value="1"/>
</dbReference>
<dbReference type="OrthoDB" id="1798350at2"/>
<proteinExistence type="predicted"/>
<name>A0A1M5VG65_9FIRM</name>
<dbReference type="AlphaFoldDB" id="A0A1M5VG65"/>
<organism evidence="1 2">
    <name type="scientific">Desulfosporosinus lacus DSM 15449</name>
    <dbReference type="NCBI Taxonomy" id="1121420"/>
    <lineage>
        <taxon>Bacteria</taxon>
        <taxon>Bacillati</taxon>
        <taxon>Bacillota</taxon>
        <taxon>Clostridia</taxon>
        <taxon>Eubacteriales</taxon>
        <taxon>Desulfitobacteriaceae</taxon>
        <taxon>Desulfosporosinus</taxon>
    </lineage>
</organism>
<evidence type="ECO:0000313" key="1">
    <source>
        <dbReference type="EMBL" id="SHH74237.1"/>
    </source>
</evidence>
<protein>
    <submittedName>
        <fullName evidence="1">Uncharacterized protein</fullName>
    </submittedName>
</protein>
<sequence length="162" mass="18171">MDQETREMFGKVLGVLEVIQTDVSSLKSDVSILKTDVSMLKTDVSMLKSDVNTLKTDVSDLRTDVSTLKTDVSDLRTDVSILKTDVSNLKTDMDVMRSRQDEMYLMLKGSEETRQRIKSLEEKSTIAAIEREKLKVESSKIVGALRRSAHEILKGLADEEVS</sequence>
<dbReference type="Gene3D" id="1.20.5.170">
    <property type="match status" value="1"/>
</dbReference>
<gene>
    <name evidence="1" type="ORF">SAMN02746098_01338</name>
</gene>
<reference evidence="2" key="1">
    <citation type="submission" date="2016-11" db="EMBL/GenBank/DDBJ databases">
        <authorList>
            <person name="Varghese N."/>
            <person name="Submissions S."/>
        </authorList>
    </citation>
    <scope>NUCLEOTIDE SEQUENCE [LARGE SCALE GENOMIC DNA]</scope>
    <source>
        <strain evidence="2">DSM 15449</strain>
    </source>
</reference>
<accession>A0A1M5VG65</accession>
<dbReference type="Gene3D" id="1.20.5.190">
    <property type="match status" value="1"/>
</dbReference>